<name>A0AA38CJC9_TAXCH</name>
<gene>
    <name evidence="1" type="ORF">KI387_012770</name>
</gene>
<reference evidence="1 2" key="1">
    <citation type="journal article" date="2021" name="Nat. Plants">
        <title>The Taxus genome provides insights into paclitaxel biosynthesis.</title>
        <authorList>
            <person name="Xiong X."/>
            <person name="Gou J."/>
            <person name="Liao Q."/>
            <person name="Li Y."/>
            <person name="Zhou Q."/>
            <person name="Bi G."/>
            <person name="Li C."/>
            <person name="Du R."/>
            <person name="Wang X."/>
            <person name="Sun T."/>
            <person name="Guo L."/>
            <person name="Liang H."/>
            <person name="Lu P."/>
            <person name="Wu Y."/>
            <person name="Zhang Z."/>
            <person name="Ro D.K."/>
            <person name="Shang Y."/>
            <person name="Huang S."/>
            <person name="Yan J."/>
        </authorList>
    </citation>
    <scope>NUCLEOTIDE SEQUENCE [LARGE SCALE GENOMIC DNA]</scope>
    <source>
        <strain evidence="1">Ta-2019</strain>
    </source>
</reference>
<feature type="non-terminal residue" evidence="1">
    <location>
        <position position="76"/>
    </location>
</feature>
<proteinExistence type="predicted"/>
<sequence>VLHVRFQSTVPTEMILAMGSFEKEGTYPRMKKMLSWAFESHIDEPDFKVYQGVIITVPESKGANPLVNAQELSDEQ</sequence>
<keyword evidence="2" id="KW-1185">Reference proteome</keyword>
<organism evidence="1 2">
    <name type="scientific">Taxus chinensis</name>
    <name type="common">Chinese yew</name>
    <name type="synonym">Taxus wallichiana var. chinensis</name>
    <dbReference type="NCBI Taxonomy" id="29808"/>
    <lineage>
        <taxon>Eukaryota</taxon>
        <taxon>Viridiplantae</taxon>
        <taxon>Streptophyta</taxon>
        <taxon>Embryophyta</taxon>
        <taxon>Tracheophyta</taxon>
        <taxon>Spermatophyta</taxon>
        <taxon>Pinopsida</taxon>
        <taxon>Pinidae</taxon>
        <taxon>Conifers II</taxon>
        <taxon>Cupressales</taxon>
        <taxon>Taxaceae</taxon>
        <taxon>Taxus</taxon>
    </lineage>
</organism>
<feature type="non-terminal residue" evidence="1">
    <location>
        <position position="1"/>
    </location>
</feature>
<dbReference type="AlphaFoldDB" id="A0AA38CJC9"/>
<evidence type="ECO:0000313" key="1">
    <source>
        <dbReference type="EMBL" id="KAH9301187.1"/>
    </source>
</evidence>
<accession>A0AA38CJC9</accession>
<comment type="caution">
    <text evidence="1">The sequence shown here is derived from an EMBL/GenBank/DDBJ whole genome shotgun (WGS) entry which is preliminary data.</text>
</comment>
<dbReference type="EMBL" id="JAHRHJ020000009">
    <property type="protein sequence ID" value="KAH9301187.1"/>
    <property type="molecule type" value="Genomic_DNA"/>
</dbReference>
<evidence type="ECO:0000313" key="2">
    <source>
        <dbReference type="Proteomes" id="UP000824469"/>
    </source>
</evidence>
<dbReference type="Proteomes" id="UP000824469">
    <property type="component" value="Unassembled WGS sequence"/>
</dbReference>
<protein>
    <submittedName>
        <fullName evidence="1">Uncharacterized protein</fullName>
    </submittedName>
</protein>